<dbReference type="EMBL" id="CM055743">
    <property type="protein sequence ID" value="KAJ7999653.1"/>
    <property type="molecule type" value="Genomic_DNA"/>
</dbReference>
<evidence type="ECO:0000313" key="1">
    <source>
        <dbReference type="EMBL" id="KAJ7999653.1"/>
    </source>
</evidence>
<sequence length="119" mass="13071">MSGHVSAPPAGRTHKRYSESNVKGHGRSPRGHTQATAQSTGTPAVAFRKRGGQREDREEDEGEERERHQFITSHESQVPHHIELEFGIRPETRSSTGLNQTDSLCIPSCLRLTGCLAAS</sequence>
<organism evidence="1 2">
    <name type="scientific">Dallia pectoralis</name>
    <name type="common">Alaska blackfish</name>
    <dbReference type="NCBI Taxonomy" id="75939"/>
    <lineage>
        <taxon>Eukaryota</taxon>
        <taxon>Metazoa</taxon>
        <taxon>Chordata</taxon>
        <taxon>Craniata</taxon>
        <taxon>Vertebrata</taxon>
        <taxon>Euteleostomi</taxon>
        <taxon>Actinopterygii</taxon>
        <taxon>Neopterygii</taxon>
        <taxon>Teleostei</taxon>
        <taxon>Protacanthopterygii</taxon>
        <taxon>Esociformes</taxon>
        <taxon>Umbridae</taxon>
        <taxon>Dallia</taxon>
    </lineage>
</organism>
<gene>
    <name evidence="1" type="ORF">DPEC_G00196640</name>
</gene>
<name>A0ACC2G7C7_DALPE</name>
<evidence type="ECO:0000313" key="2">
    <source>
        <dbReference type="Proteomes" id="UP001157502"/>
    </source>
</evidence>
<accession>A0ACC2G7C7</accession>
<protein>
    <submittedName>
        <fullName evidence="1">Uncharacterized protein</fullName>
    </submittedName>
</protein>
<reference evidence="1" key="1">
    <citation type="submission" date="2021-05" db="EMBL/GenBank/DDBJ databases">
        <authorList>
            <person name="Pan Q."/>
            <person name="Jouanno E."/>
            <person name="Zahm M."/>
            <person name="Klopp C."/>
            <person name="Cabau C."/>
            <person name="Louis A."/>
            <person name="Berthelot C."/>
            <person name="Parey E."/>
            <person name="Roest Crollius H."/>
            <person name="Montfort J."/>
            <person name="Robinson-Rechavi M."/>
            <person name="Bouchez O."/>
            <person name="Lampietro C."/>
            <person name="Lopez Roques C."/>
            <person name="Donnadieu C."/>
            <person name="Postlethwait J."/>
            <person name="Bobe J."/>
            <person name="Dillon D."/>
            <person name="Chandos A."/>
            <person name="von Hippel F."/>
            <person name="Guiguen Y."/>
        </authorList>
    </citation>
    <scope>NUCLEOTIDE SEQUENCE</scope>
    <source>
        <strain evidence="1">YG-Jan2019</strain>
    </source>
</reference>
<keyword evidence="2" id="KW-1185">Reference proteome</keyword>
<comment type="caution">
    <text evidence="1">The sequence shown here is derived from an EMBL/GenBank/DDBJ whole genome shotgun (WGS) entry which is preliminary data.</text>
</comment>
<proteinExistence type="predicted"/>
<dbReference type="Proteomes" id="UP001157502">
    <property type="component" value="Chromosome 16"/>
</dbReference>